<dbReference type="AlphaFoldDB" id="A0A5C6JT97"/>
<dbReference type="Proteomes" id="UP000320481">
    <property type="component" value="Unassembled WGS sequence"/>
</dbReference>
<evidence type="ECO:0000313" key="2">
    <source>
        <dbReference type="EMBL" id="TWV45977.1"/>
    </source>
</evidence>
<evidence type="ECO:0000313" key="3">
    <source>
        <dbReference type="Proteomes" id="UP000320481"/>
    </source>
</evidence>
<comment type="caution">
    <text evidence="2">The sequence shown here is derived from an EMBL/GenBank/DDBJ whole genome shotgun (WGS) entry which is preliminary data.</text>
</comment>
<feature type="compositionally biased region" description="Basic and acidic residues" evidence="1">
    <location>
        <begin position="1"/>
        <end position="19"/>
    </location>
</feature>
<keyword evidence="3" id="KW-1185">Reference proteome</keyword>
<protein>
    <submittedName>
        <fullName evidence="2">Uncharacterized protein</fullName>
    </submittedName>
</protein>
<proteinExistence type="predicted"/>
<name>A0A5C6JT97_9ACTN</name>
<gene>
    <name evidence="2" type="ORF">FRZ03_15260</name>
</gene>
<dbReference type="Pfam" id="PF14891">
    <property type="entry name" value="Peptidase_M91"/>
    <property type="match status" value="1"/>
</dbReference>
<reference evidence="2" key="1">
    <citation type="journal article" date="2019" name="Microbiol. Resour. Announc.">
        <title>Draft Genomic Sequences of Streptomyces misionensis and Streptomyces albidoflavus, bacteria applied for phytopathogen biocontrol.</title>
        <authorList>
            <person name="Pylro V."/>
            <person name="Dias A."/>
            <person name="Andreote F."/>
            <person name="Varani A."/>
            <person name="Andreote C."/>
            <person name="Bernardo E."/>
            <person name="Martins T."/>
        </authorList>
    </citation>
    <scope>NUCLEOTIDE SEQUENCE [LARGE SCALE GENOMIC DNA]</scope>
    <source>
        <strain evidence="2">66</strain>
    </source>
</reference>
<feature type="region of interest" description="Disordered" evidence="1">
    <location>
        <begin position="136"/>
        <end position="155"/>
    </location>
</feature>
<organism evidence="2 3">
    <name type="scientific">Streptomyces misionensis</name>
    <dbReference type="NCBI Taxonomy" id="67331"/>
    <lineage>
        <taxon>Bacteria</taxon>
        <taxon>Bacillati</taxon>
        <taxon>Actinomycetota</taxon>
        <taxon>Actinomycetes</taxon>
        <taxon>Kitasatosporales</taxon>
        <taxon>Streptomycetaceae</taxon>
        <taxon>Streptomyces</taxon>
    </lineage>
</organism>
<evidence type="ECO:0000256" key="1">
    <source>
        <dbReference type="SAM" id="MobiDB-lite"/>
    </source>
</evidence>
<sequence length="155" mass="17379">MHEELPGRGRERRPPEHRALPRVLSAHGADRPQRSHAARPWRFLHRPANDDWASAQNGSGTDSVIAWNSTDTRPMSDGTPRDPCAQLYHEMAHALDMSRGTLDLHWCRGAPRIQTDEVVAVFAENAYRSYRNLPTRTAYGTESGPAKLPDSVDDC</sequence>
<feature type="compositionally biased region" description="Polar residues" evidence="1">
    <location>
        <begin position="54"/>
        <end position="73"/>
    </location>
</feature>
<dbReference type="RefSeq" id="WP_146465691.1">
    <property type="nucleotide sequence ID" value="NZ_VOGW01000087.1"/>
</dbReference>
<dbReference type="EMBL" id="VOGW01000087">
    <property type="protein sequence ID" value="TWV45977.1"/>
    <property type="molecule type" value="Genomic_DNA"/>
</dbReference>
<feature type="region of interest" description="Disordered" evidence="1">
    <location>
        <begin position="1"/>
        <end position="39"/>
    </location>
</feature>
<feature type="region of interest" description="Disordered" evidence="1">
    <location>
        <begin position="51"/>
        <end position="82"/>
    </location>
</feature>
<dbReference type="InterPro" id="IPR028208">
    <property type="entry name" value="Effector_pro_NleD-like"/>
</dbReference>
<accession>A0A5C6JT97</accession>